<reference evidence="4 5" key="1">
    <citation type="submission" date="2024-02" db="EMBL/GenBank/DDBJ databases">
        <title>Bacteria isolated from the canopy kelp, Nereocystis luetkeana.</title>
        <authorList>
            <person name="Pfister C.A."/>
            <person name="Younker I.T."/>
            <person name="Light S.H."/>
        </authorList>
    </citation>
    <scope>NUCLEOTIDE SEQUENCE [LARGE SCALE GENOMIC DNA]</scope>
    <source>
        <strain evidence="4 5">TI.1.05</strain>
    </source>
</reference>
<comment type="pathway">
    <text evidence="2">Cofactor biosynthesis; thiamine diphosphate biosynthesis; thiamine diphosphate from thiamine phosphate: step 1/1.</text>
</comment>
<dbReference type="RefSeq" id="WP_341597273.1">
    <property type="nucleotide sequence ID" value="NZ_JBAKAZ010000018.1"/>
</dbReference>
<feature type="binding site" evidence="2">
    <location>
        <position position="30"/>
    </location>
    <ligand>
        <name>Mg(2+)</name>
        <dbReference type="ChEBI" id="CHEBI:18420"/>
        <label>4</label>
    </ligand>
</feature>
<comment type="miscellaneous">
    <text evidence="2">Reaction mechanism of ThiL seems to utilize a direct, inline transfer of the gamma-phosphate of ATP to TMP rather than a phosphorylated enzyme intermediate.</text>
</comment>
<keyword evidence="5" id="KW-1185">Reference proteome</keyword>
<comment type="similarity">
    <text evidence="2">Belongs to the thiamine-monophosphate kinase family.</text>
</comment>
<dbReference type="PANTHER" id="PTHR30270:SF0">
    <property type="entry name" value="THIAMINE-MONOPHOSPHATE KINASE"/>
    <property type="match status" value="1"/>
</dbReference>
<dbReference type="HAMAP" id="MF_02128">
    <property type="entry name" value="TMP_kinase"/>
    <property type="match status" value="1"/>
</dbReference>
<feature type="binding site" evidence="2">
    <location>
        <position position="75"/>
    </location>
    <ligand>
        <name>Mg(2+)</name>
        <dbReference type="ChEBI" id="CHEBI:18420"/>
        <label>3</label>
    </ligand>
</feature>
<dbReference type="InterPro" id="IPR016188">
    <property type="entry name" value="PurM-like_N"/>
</dbReference>
<feature type="binding site" evidence="2">
    <location>
        <position position="54"/>
    </location>
    <ligand>
        <name>substrate</name>
    </ligand>
</feature>
<comment type="caution">
    <text evidence="4">The sequence shown here is derived from an EMBL/GenBank/DDBJ whole genome shotgun (WGS) entry which is preliminary data.</text>
</comment>
<feature type="binding site" evidence="2">
    <location>
        <position position="47"/>
    </location>
    <ligand>
        <name>Mg(2+)</name>
        <dbReference type="ChEBI" id="CHEBI:18420"/>
        <label>2</label>
    </ligand>
</feature>
<feature type="binding site" evidence="2">
    <location>
        <position position="75"/>
    </location>
    <ligand>
        <name>Mg(2+)</name>
        <dbReference type="ChEBI" id="CHEBI:18420"/>
        <label>4</label>
    </ligand>
</feature>
<feature type="domain" description="PurM-like N-terminal" evidence="3">
    <location>
        <begin position="28"/>
        <end position="138"/>
    </location>
</feature>
<dbReference type="Pfam" id="PF00586">
    <property type="entry name" value="AIRS"/>
    <property type="match status" value="1"/>
</dbReference>
<evidence type="ECO:0000313" key="4">
    <source>
        <dbReference type="EMBL" id="MEL0629263.1"/>
    </source>
</evidence>
<proteinExistence type="inferred from homology"/>
<dbReference type="GO" id="GO:0009030">
    <property type="term" value="F:thiamine-phosphate kinase activity"/>
    <property type="evidence" value="ECO:0007669"/>
    <property type="project" value="UniProtKB-EC"/>
</dbReference>
<dbReference type="Gene3D" id="3.30.1330.10">
    <property type="entry name" value="PurM-like, N-terminal domain"/>
    <property type="match status" value="1"/>
</dbReference>
<evidence type="ECO:0000256" key="1">
    <source>
        <dbReference type="ARBA" id="ARBA00022977"/>
    </source>
</evidence>
<keyword evidence="2" id="KW-0460">Magnesium</keyword>
<comment type="function">
    <text evidence="2">Catalyzes the ATP-dependent phosphorylation of thiamine-monophosphate (TMP) to form thiamine-pyrophosphate (TPP), the active form of vitamin B1.</text>
</comment>
<gene>
    <name evidence="2 4" type="primary">thiL</name>
    <name evidence="4" type="ORF">V6256_06540</name>
</gene>
<keyword evidence="2" id="KW-0479">Metal-binding</keyword>
<feature type="binding site" evidence="2">
    <location>
        <position position="75"/>
    </location>
    <ligand>
        <name>Mg(2+)</name>
        <dbReference type="ChEBI" id="CHEBI:18420"/>
        <label>2</label>
    </ligand>
</feature>
<evidence type="ECO:0000256" key="2">
    <source>
        <dbReference type="HAMAP-Rule" id="MF_02128"/>
    </source>
</evidence>
<feature type="binding site" evidence="2">
    <location>
        <begin position="121"/>
        <end position="122"/>
    </location>
    <ligand>
        <name>ATP</name>
        <dbReference type="ChEBI" id="CHEBI:30616"/>
    </ligand>
</feature>
<feature type="binding site" evidence="2">
    <location>
        <position position="212"/>
    </location>
    <ligand>
        <name>ATP</name>
        <dbReference type="ChEBI" id="CHEBI:30616"/>
    </ligand>
</feature>
<keyword evidence="1 2" id="KW-0784">Thiamine biosynthesis</keyword>
<dbReference type="CDD" id="cd02194">
    <property type="entry name" value="ThiL"/>
    <property type="match status" value="1"/>
</dbReference>
<dbReference type="NCBIfam" id="TIGR01379">
    <property type="entry name" value="thiL"/>
    <property type="match status" value="1"/>
</dbReference>
<comment type="catalytic activity">
    <reaction evidence="2">
        <text>thiamine phosphate + ATP = thiamine diphosphate + ADP</text>
        <dbReference type="Rhea" id="RHEA:15913"/>
        <dbReference type="ChEBI" id="CHEBI:30616"/>
        <dbReference type="ChEBI" id="CHEBI:37575"/>
        <dbReference type="ChEBI" id="CHEBI:58937"/>
        <dbReference type="ChEBI" id="CHEBI:456216"/>
        <dbReference type="EC" id="2.7.4.16"/>
    </reaction>
</comment>
<name>A0ABU9GPM8_9GAMM</name>
<dbReference type="EC" id="2.7.4.16" evidence="2"/>
<dbReference type="InterPro" id="IPR006283">
    <property type="entry name" value="ThiL-like"/>
</dbReference>
<feature type="binding site" evidence="2">
    <location>
        <position position="47"/>
    </location>
    <ligand>
        <name>Mg(2+)</name>
        <dbReference type="ChEBI" id="CHEBI:18420"/>
        <label>1</label>
    </ligand>
</feature>
<feature type="binding site" evidence="2">
    <location>
        <position position="46"/>
    </location>
    <ligand>
        <name>Mg(2+)</name>
        <dbReference type="ChEBI" id="CHEBI:18420"/>
        <label>1</label>
    </ligand>
</feature>
<evidence type="ECO:0000259" key="3">
    <source>
        <dbReference type="Pfam" id="PF00586"/>
    </source>
</evidence>
<sequence length="334" mass="36295">MSEGEFDIIDRYFKRLNGLESGVVIGIGDDCAILDIPAGHQLAVTTDTLVSGVHFFEDVDPYRLGYKALAVNLSDLAAMGATAKWASLAITLPDVNEPWLAEFCRGFFELADKYQVQLVGGDTTKGPLSITVSAKGIVPTGQALTRSHAQVDDVICVSGYLGDGALGLAAKLSDTKIVADQQPFIDALELTEPRLTLGQQLIDHASSCIDLSDGLSQDLMHILKKSDRHAQLHLEHLPLSEAILTEIDSGHLSLSEAWQYAVTGGDDYELLFTISKHKLASLRMRLSEQGLSLNCFEIGVILDPNNSPLTGERLGFTHLQQPVTLKKTGWDHFK</sequence>
<dbReference type="InterPro" id="IPR036676">
    <property type="entry name" value="PurM-like_C_sf"/>
</dbReference>
<feature type="binding site" evidence="2">
    <location>
        <position position="210"/>
    </location>
    <ligand>
        <name>Mg(2+)</name>
        <dbReference type="ChEBI" id="CHEBI:18420"/>
        <label>3</label>
    </ligand>
</feature>
<dbReference type="EMBL" id="JBAKAZ010000018">
    <property type="protein sequence ID" value="MEL0629263.1"/>
    <property type="molecule type" value="Genomic_DNA"/>
</dbReference>
<dbReference type="PIRSF" id="PIRSF005303">
    <property type="entry name" value="Thiam_monoph_kin"/>
    <property type="match status" value="1"/>
</dbReference>
<dbReference type="InterPro" id="IPR036921">
    <property type="entry name" value="PurM-like_N_sf"/>
</dbReference>
<feature type="binding site" evidence="2">
    <location>
        <position position="122"/>
    </location>
    <ligand>
        <name>Mg(2+)</name>
        <dbReference type="ChEBI" id="CHEBI:18420"/>
        <label>1</label>
    </ligand>
</feature>
<dbReference type="SUPFAM" id="SSF56042">
    <property type="entry name" value="PurM C-terminal domain-like"/>
    <property type="match status" value="1"/>
</dbReference>
<organism evidence="4 5">
    <name type="scientific">Psychromonas aquatilis</name>
    <dbReference type="NCBI Taxonomy" id="2005072"/>
    <lineage>
        <taxon>Bacteria</taxon>
        <taxon>Pseudomonadati</taxon>
        <taxon>Pseudomonadota</taxon>
        <taxon>Gammaproteobacteria</taxon>
        <taxon>Alteromonadales</taxon>
        <taxon>Psychromonadaceae</taxon>
        <taxon>Psychromonas</taxon>
    </lineage>
</organism>
<feature type="binding site" evidence="2">
    <location>
        <position position="213"/>
    </location>
    <ligand>
        <name>Mg(2+)</name>
        <dbReference type="ChEBI" id="CHEBI:18420"/>
        <label>5</label>
    </ligand>
</feature>
<comment type="caution">
    <text evidence="2">Lacks conserved residue(s) required for the propagation of feature annotation.</text>
</comment>
<feature type="binding site" evidence="2">
    <location>
        <position position="330"/>
    </location>
    <ligand>
        <name>substrate</name>
    </ligand>
</feature>
<protein>
    <recommendedName>
        <fullName evidence="2">Thiamine-monophosphate kinase</fullName>
        <shortName evidence="2">TMP kinase</shortName>
        <shortName evidence="2">Thiamine-phosphate kinase</shortName>
        <ecNumber evidence="2">2.7.4.16</ecNumber>
    </recommendedName>
</protein>
<keyword evidence="2 4" id="KW-0418">Kinase</keyword>
<keyword evidence="2" id="KW-0547">Nucleotide-binding</keyword>
<feature type="binding site" evidence="2">
    <location>
        <position position="30"/>
    </location>
    <ligand>
        <name>Mg(2+)</name>
        <dbReference type="ChEBI" id="CHEBI:18420"/>
        <label>3</label>
    </ligand>
</feature>
<evidence type="ECO:0000313" key="5">
    <source>
        <dbReference type="Proteomes" id="UP001369082"/>
    </source>
</evidence>
<dbReference type="Proteomes" id="UP001369082">
    <property type="component" value="Unassembled WGS sequence"/>
</dbReference>
<dbReference type="Gene3D" id="3.90.650.10">
    <property type="entry name" value="PurM-like C-terminal domain"/>
    <property type="match status" value="1"/>
</dbReference>
<feature type="binding site" evidence="2">
    <location>
        <position position="146"/>
    </location>
    <ligand>
        <name>ATP</name>
        <dbReference type="ChEBI" id="CHEBI:30616"/>
    </ligand>
</feature>
<feature type="binding site" evidence="2">
    <location>
        <position position="45"/>
    </location>
    <ligand>
        <name>Mg(2+)</name>
        <dbReference type="ChEBI" id="CHEBI:18420"/>
        <label>4</label>
    </ligand>
</feature>
<dbReference type="PANTHER" id="PTHR30270">
    <property type="entry name" value="THIAMINE-MONOPHOSPHATE KINASE"/>
    <property type="match status" value="1"/>
</dbReference>
<accession>A0ABU9GPM8</accession>
<feature type="binding site" evidence="2">
    <location>
        <position position="266"/>
    </location>
    <ligand>
        <name>substrate</name>
    </ligand>
</feature>
<keyword evidence="2 4" id="KW-0808">Transferase</keyword>
<keyword evidence="2" id="KW-0067">ATP-binding</keyword>
<dbReference type="SUPFAM" id="SSF55326">
    <property type="entry name" value="PurM N-terminal domain-like"/>
    <property type="match status" value="1"/>
</dbReference>